<dbReference type="AlphaFoldDB" id="A0AAV4YBT2"/>
<sequence>MISSFKLSLLQKAEKEGEKGKNPGGREEGEVRGKDERHFRMEFRKGTRRKTLSLEAHVTCSRANHLMVIDTRDPHTQTGMRGRKRGEENILQKRFLNGRIWSVDYGWKIVKGSSISQWK</sequence>
<evidence type="ECO:0000313" key="3">
    <source>
        <dbReference type="Proteomes" id="UP001054945"/>
    </source>
</evidence>
<protein>
    <submittedName>
        <fullName evidence="2">Uncharacterized protein</fullName>
    </submittedName>
</protein>
<feature type="region of interest" description="Disordered" evidence="1">
    <location>
        <begin position="1"/>
        <end position="35"/>
    </location>
</feature>
<keyword evidence="3" id="KW-1185">Reference proteome</keyword>
<accession>A0AAV4YBT2</accession>
<dbReference type="Proteomes" id="UP001054945">
    <property type="component" value="Unassembled WGS sequence"/>
</dbReference>
<name>A0AAV4YBT2_CAEEX</name>
<comment type="caution">
    <text evidence="2">The sequence shown here is derived from an EMBL/GenBank/DDBJ whole genome shotgun (WGS) entry which is preliminary data.</text>
</comment>
<dbReference type="EMBL" id="BPLR01019077">
    <property type="protein sequence ID" value="GIZ04384.1"/>
    <property type="molecule type" value="Genomic_DNA"/>
</dbReference>
<gene>
    <name evidence="2" type="ORF">CEXT_379411</name>
</gene>
<evidence type="ECO:0000313" key="2">
    <source>
        <dbReference type="EMBL" id="GIZ04384.1"/>
    </source>
</evidence>
<proteinExistence type="predicted"/>
<feature type="compositionally biased region" description="Basic and acidic residues" evidence="1">
    <location>
        <begin position="12"/>
        <end position="35"/>
    </location>
</feature>
<evidence type="ECO:0000256" key="1">
    <source>
        <dbReference type="SAM" id="MobiDB-lite"/>
    </source>
</evidence>
<organism evidence="2 3">
    <name type="scientific">Caerostris extrusa</name>
    <name type="common">Bark spider</name>
    <name type="synonym">Caerostris bankana</name>
    <dbReference type="NCBI Taxonomy" id="172846"/>
    <lineage>
        <taxon>Eukaryota</taxon>
        <taxon>Metazoa</taxon>
        <taxon>Ecdysozoa</taxon>
        <taxon>Arthropoda</taxon>
        <taxon>Chelicerata</taxon>
        <taxon>Arachnida</taxon>
        <taxon>Araneae</taxon>
        <taxon>Araneomorphae</taxon>
        <taxon>Entelegynae</taxon>
        <taxon>Araneoidea</taxon>
        <taxon>Araneidae</taxon>
        <taxon>Caerostris</taxon>
    </lineage>
</organism>
<reference evidence="2 3" key="1">
    <citation type="submission" date="2021-06" db="EMBL/GenBank/DDBJ databases">
        <title>Caerostris extrusa draft genome.</title>
        <authorList>
            <person name="Kono N."/>
            <person name="Arakawa K."/>
        </authorList>
    </citation>
    <scope>NUCLEOTIDE SEQUENCE [LARGE SCALE GENOMIC DNA]</scope>
</reference>